<proteinExistence type="predicted"/>
<reference evidence="2 3" key="1">
    <citation type="submission" date="2024-09" db="EMBL/GenBank/DDBJ databases">
        <authorList>
            <person name="Sun Q."/>
            <person name="Mori K."/>
        </authorList>
    </citation>
    <scope>NUCLEOTIDE SEQUENCE [LARGE SCALE GENOMIC DNA]</scope>
    <source>
        <strain evidence="2 3">CECT 8726</strain>
    </source>
</reference>
<dbReference type="EMBL" id="JBHMEA010000034">
    <property type="protein sequence ID" value="MFB9231954.1"/>
    <property type="molecule type" value="Genomic_DNA"/>
</dbReference>
<comment type="caution">
    <text evidence="2">The sequence shown here is derived from an EMBL/GenBank/DDBJ whole genome shotgun (WGS) entry which is preliminary data.</text>
</comment>
<feature type="transmembrane region" description="Helical" evidence="1">
    <location>
        <begin position="38"/>
        <end position="55"/>
    </location>
</feature>
<feature type="transmembrane region" description="Helical" evidence="1">
    <location>
        <begin position="161"/>
        <end position="185"/>
    </location>
</feature>
<keyword evidence="1" id="KW-0812">Transmembrane</keyword>
<evidence type="ECO:0000256" key="1">
    <source>
        <dbReference type="SAM" id="Phobius"/>
    </source>
</evidence>
<gene>
    <name evidence="2" type="ORF">ACFFUT_09170</name>
</gene>
<dbReference type="Proteomes" id="UP001589683">
    <property type="component" value="Unassembled WGS sequence"/>
</dbReference>
<sequence>MSDSEKRAQRVSLLRVEFEKLLQFHAESFREIDAKAKYWLTACLSAFLGLMGYGFQNAEILSIYFVVVFAAVNTSLLIAIYFFASTLGVKMVLSGVLLPGTRKFKDIEYFLENDKHWAELEVDQTQQILDSIASNERLNAAKSLSVRYAEISLFRGVPGSACLAAVGTFLYTAACPSWLAAATIVRSSATTGAAVVAGAVIGAGFSGALIVVRHYRDPK</sequence>
<name>A0ABV5JF03_9RHOB</name>
<feature type="transmembrane region" description="Helical" evidence="1">
    <location>
        <begin position="61"/>
        <end position="84"/>
    </location>
</feature>
<keyword evidence="1" id="KW-1133">Transmembrane helix</keyword>
<dbReference type="RefSeq" id="WP_213890703.1">
    <property type="nucleotide sequence ID" value="NZ_JAGFNU010000013.1"/>
</dbReference>
<protein>
    <submittedName>
        <fullName evidence="2">Uncharacterized protein</fullName>
    </submittedName>
</protein>
<feature type="transmembrane region" description="Helical" evidence="1">
    <location>
        <begin position="191"/>
        <end position="212"/>
    </location>
</feature>
<evidence type="ECO:0000313" key="3">
    <source>
        <dbReference type="Proteomes" id="UP001589683"/>
    </source>
</evidence>
<organism evidence="2 3">
    <name type="scientific">Pseudohalocynthiibacter aestuariivivens</name>
    <dbReference type="NCBI Taxonomy" id="1591409"/>
    <lineage>
        <taxon>Bacteria</taxon>
        <taxon>Pseudomonadati</taxon>
        <taxon>Pseudomonadota</taxon>
        <taxon>Alphaproteobacteria</taxon>
        <taxon>Rhodobacterales</taxon>
        <taxon>Paracoccaceae</taxon>
        <taxon>Pseudohalocynthiibacter</taxon>
    </lineage>
</organism>
<keyword evidence="3" id="KW-1185">Reference proteome</keyword>
<accession>A0ABV5JF03</accession>
<keyword evidence="1" id="KW-0472">Membrane</keyword>
<evidence type="ECO:0000313" key="2">
    <source>
        <dbReference type="EMBL" id="MFB9231954.1"/>
    </source>
</evidence>